<comment type="function">
    <text evidence="9">Essential cell division protein.</text>
</comment>
<dbReference type="OrthoDB" id="9783091at2"/>
<protein>
    <recommendedName>
        <fullName evidence="9">Cell division protein FtsQ</fullName>
    </recommendedName>
</protein>
<dbReference type="InterPro" id="IPR005548">
    <property type="entry name" value="Cell_div_FtsQ/DivIB_C"/>
</dbReference>
<dbReference type="RefSeq" id="WP_141442655.1">
    <property type="nucleotide sequence ID" value="NZ_CP038231.1"/>
</dbReference>
<evidence type="ECO:0000256" key="7">
    <source>
        <dbReference type="ARBA" id="ARBA00023136"/>
    </source>
</evidence>
<dbReference type="GO" id="GO:0005886">
    <property type="term" value="C:plasma membrane"/>
    <property type="evidence" value="ECO:0007669"/>
    <property type="project" value="UniProtKB-SubCell"/>
</dbReference>
<evidence type="ECO:0000256" key="8">
    <source>
        <dbReference type="ARBA" id="ARBA00023306"/>
    </source>
</evidence>
<evidence type="ECO:0000256" key="1">
    <source>
        <dbReference type="ARBA" id="ARBA00004370"/>
    </source>
</evidence>
<evidence type="ECO:0000256" key="2">
    <source>
        <dbReference type="ARBA" id="ARBA00022475"/>
    </source>
</evidence>
<dbReference type="GO" id="GO:0043093">
    <property type="term" value="P:FtsZ-dependent cytokinesis"/>
    <property type="evidence" value="ECO:0007669"/>
    <property type="project" value="UniProtKB-UniRule"/>
</dbReference>
<dbReference type="Proteomes" id="UP000318709">
    <property type="component" value="Chromosome"/>
</dbReference>
<dbReference type="Gene3D" id="3.10.20.310">
    <property type="entry name" value="membrane protein fhac"/>
    <property type="match status" value="1"/>
</dbReference>
<comment type="subcellular location">
    <subcellularLocation>
        <location evidence="9">Cell inner membrane</location>
        <topology evidence="9">Single-pass type II membrane protein</topology>
    </subcellularLocation>
    <subcellularLocation>
        <location evidence="1">Membrane</location>
    </subcellularLocation>
    <text evidence="9">Localizes to the division septum.</text>
</comment>
<dbReference type="InterPro" id="IPR026579">
    <property type="entry name" value="FtsQ"/>
</dbReference>
<keyword evidence="4 9" id="KW-0132">Cell division</keyword>
<dbReference type="PANTHER" id="PTHR35851:SF1">
    <property type="entry name" value="CELL DIVISION PROTEIN FTSQ"/>
    <property type="match status" value="1"/>
</dbReference>
<evidence type="ECO:0000256" key="3">
    <source>
        <dbReference type="ARBA" id="ARBA00022519"/>
    </source>
</evidence>
<feature type="domain" description="POTRA" evidence="11">
    <location>
        <begin position="84"/>
        <end position="152"/>
    </location>
</feature>
<reference evidence="12 13" key="1">
    <citation type="submission" date="2019-03" db="EMBL/GenBank/DDBJ databases">
        <title>The complete genome sequence of Swingsia_sp. F3b2 LMG30590(T).</title>
        <authorList>
            <person name="Chua K.-O."/>
            <person name="Chan K.-G."/>
            <person name="See-Too W.-S."/>
        </authorList>
    </citation>
    <scope>NUCLEOTIDE SEQUENCE [LARGE SCALE GENOMIC DNA]</scope>
    <source>
        <strain evidence="12 13">F3b2</strain>
    </source>
</reference>
<dbReference type="GO" id="GO:0090529">
    <property type="term" value="P:cell septum assembly"/>
    <property type="evidence" value="ECO:0007669"/>
    <property type="project" value="InterPro"/>
</dbReference>
<accession>A0A4Y6U6M7</accession>
<dbReference type="AlphaFoldDB" id="A0A4Y6U6M7"/>
<evidence type="ECO:0000313" key="13">
    <source>
        <dbReference type="Proteomes" id="UP000318709"/>
    </source>
</evidence>
<evidence type="ECO:0000256" key="10">
    <source>
        <dbReference type="SAM" id="MobiDB-lite"/>
    </source>
</evidence>
<evidence type="ECO:0000256" key="5">
    <source>
        <dbReference type="ARBA" id="ARBA00022692"/>
    </source>
</evidence>
<feature type="transmembrane region" description="Helical" evidence="9">
    <location>
        <begin position="38"/>
        <end position="60"/>
    </location>
</feature>
<evidence type="ECO:0000256" key="4">
    <source>
        <dbReference type="ARBA" id="ARBA00022618"/>
    </source>
</evidence>
<dbReference type="GO" id="GO:0032153">
    <property type="term" value="C:cell division site"/>
    <property type="evidence" value="ECO:0007669"/>
    <property type="project" value="UniProtKB-UniRule"/>
</dbReference>
<gene>
    <name evidence="9" type="primary">ftsQ</name>
    <name evidence="12" type="ORF">E3E12_01035</name>
</gene>
<feature type="region of interest" description="Disordered" evidence="10">
    <location>
        <begin position="311"/>
        <end position="367"/>
    </location>
</feature>
<dbReference type="InterPro" id="IPR013685">
    <property type="entry name" value="POTRA_FtsQ_type"/>
</dbReference>
<dbReference type="HAMAP" id="MF_00911">
    <property type="entry name" value="FtsQ_subfam"/>
    <property type="match status" value="1"/>
</dbReference>
<dbReference type="PANTHER" id="PTHR35851">
    <property type="entry name" value="CELL DIVISION PROTEIN FTSQ"/>
    <property type="match status" value="1"/>
</dbReference>
<name>A0A4Y6U6M7_9PROT</name>
<dbReference type="Pfam" id="PF08478">
    <property type="entry name" value="POTRA_1"/>
    <property type="match status" value="1"/>
</dbReference>
<keyword evidence="3 9" id="KW-0997">Cell inner membrane</keyword>
<organism evidence="12 13">
    <name type="scientific">Formicincola oecophyllae</name>
    <dbReference type="NCBI Taxonomy" id="2558361"/>
    <lineage>
        <taxon>Bacteria</taxon>
        <taxon>Pseudomonadati</taxon>
        <taxon>Pseudomonadota</taxon>
        <taxon>Alphaproteobacteria</taxon>
        <taxon>Acetobacterales</taxon>
        <taxon>Acetobacteraceae</taxon>
        <taxon>Formicincola</taxon>
    </lineage>
</organism>
<comment type="similarity">
    <text evidence="9">Belongs to the FtsQ/DivIB family. FtsQ subfamily.</text>
</comment>
<dbReference type="Gene3D" id="3.40.50.11690">
    <property type="entry name" value="Cell division protein FtsQ/DivIB"/>
    <property type="match status" value="1"/>
</dbReference>
<keyword evidence="5 9" id="KW-0812">Transmembrane</keyword>
<keyword evidence="7 9" id="KW-0472">Membrane</keyword>
<evidence type="ECO:0000256" key="6">
    <source>
        <dbReference type="ARBA" id="ARBA00022989"/>
    </source>
</evidence>
<sequence length="367" mass="40261">MNQQGQQPPTTSTSRAHDHLRPSRLNLLWWRIQQQRRAFVLSGVLLAVLAVLGLFIHHVALRGWHHHALAGHNLNHGLGSYSPIPVKRIVVRGQAITPLPAIMGCLHTHEGADMLAFSVEEARHCIDGLPFVAHTVVERHLPGTIIVTVTEHHPVALWQFKHHYRYINEDGALISERDLHALHLHDLTPRTLGDNGPAGPSVPLPLLVGAGANDDAGHIVQVLAAHPTINQHVRALVRVGQRRWNLELRSGTVVMLPEGHEDAAMARLELYQKRMALLDRPLKRVDMRLPDRMVLGLPPQTAAQAIDPAEATAPVPGANPASRSKPSSHRDPKPSARASAQPNQAKMAHKQEKPHHPAPPATGEAPQ</sequence>
<dbReference type="Pfam" id="PF03799">
    <property type="entry name" value="FtsQ_DivIB_C"/>
    <property type="match status" value="1"/>
</dbReference>
<evidence type="ECO:0000256" key="9">
    <source>
        <dbReference type="HAMAP-Rule" id="MF_00911"/>
    </source>
</evidence>
<dbReference type="InterPro" id="IPR045335">
    <property type="entry name" value="FtsQ_C_sf"/>
</dbReference>
<dbReference type="PROSITE" id="PS51779">
    <property type="entry name" value="POTRA"/>
    <property type="match status" value="1"/>
</dbReference>
<keyword evidence="8 9" id="KW-0131">Cell cycle</keyword>
<keyword evidence="2 9" id="KW-1003">Cell membrane</keyword>
<keyword evidence="13" id="KW-1185">Reference proteome</keyword>
<evidence type="ECO:0000313" key="12">
    <source>
        <dbReference type="EMBL" id="QDH13012.1"/>
    </source>
</evidence>
<evidence type="ECO:0000259" key="11">
    <source>
        <dbReference type="PROSITE" id="PS51779"/>
    </source>
</evidence>
<dbReference type="EMBL" id="CP038231">
    <property type="protein sequence ID" value="QDH13012.1"/>
    <property type="molecule type" value="Genomic_DNA"/>
</dbReference>
<proteinExistence type="inferred from homology"/>
<dbReference type="InterPro" id="IPR034746">
    <property type="entry name" value="POTRA"/>
</dbReference>
<dbReference type="KEGG" id="swf:E3E12_01035"/>
<keyword evidence="6 9" id="KW-1133">Transmembrane helix</keyword>